<dbReference type="Pfam" id="PF02518">
    <property type="entry name" value="HATPase_c"/>
    <property type="match status" value="1"/>
</dbReference>
<dbReference type="EMBL" id="CVRR01000082">
    <property type="protein sequence ID" value="CRL42967.1"/>
    <property type="molecule type" value="Genomic_DNA"/>
</dbReference>
<dbReference type="InterPro" id="IPR036890">
    <property type="entry name" value="HATPase_C_sf"/>
</dbReference>
<dbReference type="Gene3D" id="3.30.565.10">
    <property type="entry name" value="Histidine kinase-like ATPase, C-terminal domain"/>
    <property type="match status" value="1"/>
</dbReference>
<evidence type="ECO:0000256" key="8">
    <source>
        <dbReference type="SAM" id="Phobius"/>
    </source>
</evidence>
<dbReference type="InterPro" id="IPR005467">
    <property type="entry name" value="His_kinase_dom"/>
</dbReference>
<dbReference type="InterPro" id="IPR050736">
    <property type="entry name" value="Sensor_HK_Regulatory"/>
</dbReference>
<keyword evidence="11" id="KW-1185">Reference proteome</keyword>
<keyword evidence="6 10" id="KW-0418">Kinase</keyword>
<keyword evidence="4" id="KW-0597">Phosphoprotein</keyword>
<keyword evidence="5" id="KW-0808">Transferase</keyword>
<dbReference type="InterPro" id="IPR003661">
    <property type="entry name" value="HisK_dim/P_dom"/>
</dbReference>
<keyword evidence="8" id="KW-0812">Transmembrane</keyword>
<keyword evidence="8" id="KW-1133">Transmembrane helix</keyword>
<dbReference type="STRING" id="301302.ERS852420_03103"/>
<dbReference type="GO" id="GO:0016020">
    <property type="term" value="C:membrane"/>
    <property type="evidence" value="ECO:0007669"/>
    <property type="project" value="UniProtKB-SubCell"/>
</dbReference>
<comment type="catalytic activity">
    <reaction evidence="1">
        <text>ATP + protein L-histidine = ADP + protein N-phospho-L-histidine.</text>
        <dbReference type="EC" id="2.7.13.3"/>
    </reaction>
</comment>
<keyword evidence="7" id="KW-0902">Two-component regulatory system</keyword>
<dbReference type="InterPro" id="IPR003594">
    <property type="entry name" value="HATPase_dom"/>
</dbReference>
<gene>
    <name evidence="10" type="ORF">M72_17731</name>
</gene>
<protein>
    <recommendedName>
        <fullName evidence="3">histidine kinase</fullName>
        <ecNumber evidence="3">2.7.13.3</ecNumber>
    </recommendedName>
</protein>
<dbReference type="SMART" id="SM00388">
    <property type="entry name" value="HisKA"/>
    <property type="match status" value="1"/>
</dbReference>
<dbReference type="InterPro" id="IPR004358">
    <property type="entry name" value="Sig_transdc_His_kin-like_C"/>
</dbReference>
<dbReference type="PANTHER" id="PTHR43711:SF1">
    <property type="entry name" value="HISTIDINE KINASE 1"/>
    <property type="match status" value="1"/>
</dbReference>
<dbReference type="GO" id="GO:0000155">
    <property type="term" value="F:phosphorelay sensor kinase activity"/>
    <property type="evidence" value="ECO:0007669"/>
    <property type="project" value="InterPro"/>
</dbReference>
<reference evidence="11" key="1">
    <citation type="submission" date="2015-05" db="EMBL/GenBank/DDBJ databases">
        <authorList>
            <consortium name="Pathogen Informatics"/>
        </authorList>
    </citation>
    <scope>NUCLEOTIDE SEQUENCE [LARGE SCALE GENOMIC DNA]</scope>
    <source>
        <strain evidence="11">M72</strain>
    </source>
</reference>
<dbReference type="CDD" id="cd00082">
    <property type="entry name" value="HisKA"/>
    <property type="match status" value="1"/>
</dbReference>
<organism evidence="10 11">
    <name type="scientific">Roseburia faecis</name>
    <dbReference type="NCBI Taxonomy" id="301302"/>
    <lineage>
        <taxon>Bacteria</taxon>
        <taxon>Bacillati</taxon>
        <taxon>Bacillota</taxon>
        <taxon>Clostridia</taxon>
        <taxon>Lachnospirales</taxon>
        <taxon>Lachnospiraceae</taxon>
        <taxon>Roseburia</taxon>
    </lineage>
</organism>
<evidence type="ECO:0000256" key="3">
    <source>
        <dbReference type="ARBA" id="ARBA00012438"/>
    </source>
</evidence>
<dbReference type="EC" id="2.7.13.3" evidence="3"/>
<dbReference type="OrthoDB" id="9773956at2"/>
<dbReference type="CDD" id="cd00075">
    <property type="entry name" value="HATPase"/>
    <property type="match status" value="1"/>
</dbReference>
<dbReference type="FunFam" id="3.30.565.10:FF:000006">
    <property type="entry name" value="Sensor histidine kinase WalK"/>
    <property type="match status" value="1"/>
</dbReference>
<proteinExistence type="predicted"/>
<evidence type="ECO:0000256" key="4">
    <source>
        <dbReference type="ARBA" id="ARBA00022553"/>
    </source>
</evidence>
<evidence type="ECO:0000256" key="5">
    <source>
        <dbReference type="ARBA" id="ARBA00022679"/>
    </source>
</evidence>
<evidence type="ECO:0000256" key="1">
    <source>
        <dbReference type="ARBA" id="ARBA00000085"/>
    </source>
</evidence>
<dbReference type="PROSITE" id="PS50109">
    <property type="entry name" value="HIS_KIN"/>
    <property type="match status" value="1"/>
</dbReference>
<dbReference type="PANTHER" id="PTHR43711">
    <property type="entry name" value="TWO-COMPONENT HISTIDINE KINASE"/>
    <property type="match status" value="1"/>
</dbReference>
<dbReference type="SUPFAM" id="SSF47384">
    <property type="entry name" value="Homodimeric domain of signal transducing histidine kinase"/>
    <property type="match status" value="1"/>
</dbReference>
<dbReference type="SUPFAM" id="SSF55874">
    <property type="entry name" value="ATPase domain of HSP90 chaperone/DNA topoisomerase II/histidine kinase"/>
    <property type="match status" value="1"/>
</dbReference>
<feature type="domain" description="Histidine kinase" evidence="9">
    <location>
        <begin position="90"/>
        <end position="300"/>
    </location>
</feature>
<sequence length="302" mass="34268">MIELIILIVGIFVLSGIFWHSIFYQKEKKLLNRLQQMLDCAIDGELERTEISEEKYSALENSMKQHLDSSFLARKNQQEQKEVIQKLISDIAHQTLTPISNLKIYGEILSETNHENQEEIATILEQTEKLDFLIQSLVKLSRMESGIIAVHSEDTTIAQMFASVQQQFNVKVREKNITLSLCDTDLHVRCDPKWTVEALGNIVDNAIKYTACGGNVQVKAEQNSFFVKIDIIDDGIGIEKEEIPKIFGRFYRSLSVADQPGVGIGLFLAREIIQAQKGYIKVTSEREKGSTFSVFLPIAKKE</sequence>
<evidence type="ECO:0000313" key="11">
    <source>
        <dbReference type="Proteomes" id="UP000049979"/>
    </source>
</evidence>
<evidence type="ECO:0000256" key="6">
    <source>
        <dbReference type="ARBA" id="ARBA00022777"/>
    </source>
</evidence>
<dbReference type="AlphaFoldDB" id="A0A0M6X1W4"/>
<evidence type="ECO:0000256" key="7">
    <source>
        <dbReference type="ARBA" id="ARBA00023012"/>
    </source>
</evidence>
<dbReference type="SMART" id="SM00387">
    <property type="entry name" value="HATPase_c"/>
    <property type="match status" value="1"/>
</dbReference>
<dbReference type="Pfam" id="PF00512">
    <property type="entry name" value="HisKA"/>
    <property type="match status" value="1"/>
</dbReference>
<dbReference type="RefSeq" id="WP_055068852.1">
    <property type="nucleotide sequence ID" value="NZ_CP173697.1"/>
</dbReference>
<evidence type="ECO:0000313" key="10">
    <source>
        <dbReference type="EMBL" id="CRL42967.1"/>
    </source>
</evidence>
<evidence type="ECO:0000259" key="9">
    <source>
        <dbReference type="PROSITE" id="PS50109"/>
    </source>
</evidence>
<accession>A0A0M6X1W4</accession>
<keyword evidence="8" id="KW-0472">Membrane</keyword>
<dbReference type="InterPro" id="IPR036097">
    <property type="entry name" value="HisK_dim/P_sf"/>
</dbReference>
<name>A0A0M6X1W4_9FIRM</name>
<comment type="subcellular location">
    <subcellularLocation>
        <location evidence="2">Membrane</location>
    </subcellularLocation>
</comment>
<evidence type="ECO:0000256" key="2">
    <source>
        <dbReference type="ARBA" id="ARBA00004370"/>
    </source>
</evidence>
<feature type="transmembrane region" description="Helical" evidence="8">
    <location>
        <begin position="6"/>
        <end position="24"/>
    </location>
</feature>
<dbReference type="Proteomes" id="UP000049979">
    <property type="component" value="Unassembled WGS sequence"/>
</dbReference>
<dbReference type="Gene3D" id="1.10.287.130">
    <property type="match status" value="1"/>
</dbReference>
<dbReference type="PRINTS" id="PR00344">
    <property type="entry name" value="BCTRLSENSOR"/>
</dbReference>